<dbReference type="RefSeq" id="WP_091502554.1">
    <property type="nucleotide sequence ID" value="NZ_FOLI01000004.1"/>
</dbReference>
<keyword evidence="2" id="KW-0472">Membrane</keyword>
<feature type="region of interest" description="Disordered" evidence="1">
    <location>
        <begin position="31"/>
        <end position="57"/>
    </location>
</feature>
<evidence type="ECO:0000256" key="2">
    <source>
        <dbReference type="SAM" id="Phobius"/>
    </source>
</evidence>
<dbReference type="Proteomes" id="UP000199376">
    <property type="component" value="Unassembled WGS sequence"/>
</dbReference>
<proteinExistence type="predicted"/>
<feature type="region of interest" description="Disordered" evidence="1">
    <location>
        <begin position="183"/>
        <end position="203"/>
    </location>
</feature>
<reference evidence="4 5" key="1">
    <citation type="submission" date="2016-10" db="EMBL/GenBank/DDBJ databases">
        <authorList>
            <person name="de Groot N.N."/>
        </authorList>
    </citation>
    <scope>NUCLEOTIDE SEQUENCE [LARGE SCALE GENOMIC DNA]</scope>
    <source>
        <strain evidence="4 5">DSM 19113</strain>
    </source>
</reference>
<keyword evidence="5" id="KW-1185">Reference proteome</keyword>
<dbReference type="OrthoDB" id="2152146at2"/>
<feature type="compositionally biased region" description="Low complexity" evidence="1">
    <location>
        <begin position="31"/>
        <end position="42"/>
    </location>
</feature>
<dbReference type="Pfam" id="PF19804">
    <property type="entry name" value="DUF6287"/>
    <property type="match status" value="1"/>
</dbReference>
<evidence type="ECO:0000313" key="4">
    <source>
        <dbReference type="EMBL" id="SFC06095.1"/>
    </source>
</evidence>
<name>A0A1I1G3I2_9LACO</name>
<sequence>MISKAGILGIAGAVIIAGAGGFYFVGANHSSSSNNSSSSAKVTKTKTSKSSDKKSKAMDIQAIKSGNFSSVVGTWKNSKGDSYTFDKKGLVSANYTSSGTTNSLAVYTKAVGSMTPPAIKDGVFKTDVGPKDGNLDGPSAATPFVFIPKGASTDSFPSESKDRIFCGQSMGDENYFYKVADSSTSTSQSNSSQTKDDSSSVDQLSLKEKQALALLGMPSGFQSDWGATSPDDLINGKAHPIVNDNQNYVPKDTTFHGIKLEQQNSKYILRLQNIPSGTENQSDVRGVFYINGDQVTYKKEGTLVEGAEQEADAETQGTASLSALYKQYKNSDKLKQMENIIQD</sequence>
<dbReference type="AlphaFoldDB" id="A0A1I1G3I2"/>
<gene>
    <name evidence="4" type="ORF">SAMN05660453_0964</name>
</gene>
<dbReference type="EMBL" id="FOLI01000004">
    <property type="protein sequence ID" value="SFC06095.1"/>
    <property type="molecule type" value="Genomic_DNA"/>
</dbReference>
<keyword evidence="2" id="KW-1133">Transmembrane helix</keyword>
<keyword evidence="2" id="KW-0812">Transmembrane</keyword>
<feature type="domain" description="DUF6287" evidence="3">
    <location>
        <begin position="57"/>
        <end position="89"/>
    </location>
</feature>
<feature type="transmembrane region" description="Helical" evidence="2">
    <location>
        <begin position="7"/>
        <end position="26"/>
    </location>
</feature>
<organism evidence="4 5">
    <name type="scientific">Fructobacillus durionis</name>
    <dbReference type="NCBI Taxonomy" id="283737"/>
    <lineage>
        <taxon>Bacteria</taxon>
        <taxon>Bacillati</taxon>
        <taxon>Bacillota</taxon>
        <taxon>Bacilli</taxon>
        <taxon>Lactobacillales</taxon>
        <taxon>Lactobacillaceae</taxon>
        <taxon>Fructobacillus</taxon>
    </lineage>
</organism>
<accession>A0A1I1G3I2</accession>
<evidence type="ECO:0000256" key="1">
    <source>
        <dbReference type="SAM" id="MobiDB-lite"/>
    </source>
</evidence>
<dbReference type="InterPro" id="IPR046254">
    <property type="entry name" value="DUF6287"/>
</dbReference>
<feature type="compositionally biased region" description="Low complexity" evidence="1">
    <location>
        <begin position="183"/>
        <end position="193"/>
    </location>
</feature>
<evidence type="ECO:0000259" key="3">
    <source>
        <dbReference type="Pfam" id="PF19804"/>
    </source>
</evidence>
<protein>
    <recommendedName>
        <fullName evidence="3">DUF6287 domain-containing protein</fullName>
    </recommendedName>
</protein>
<evidence type="ECO:0000313" key="5">
    <source>
        <dbReference type="Proteomes" id="UP000199376"/>
    </source>
</evidence>